<dbReference type="Pfam" id="PF01047">
    <property type="entry name" value="MarR"/>
    <property type="match status" value="1"/>
</dbReference>
<dbReference type="InterPro" id="IPR036388">
    <property type="entry name" value="WH-like_DNA-bd_sf"/>
</dbReference>
<evidence type="ECO:0000256" key="3">
    <source>
        <dbReference type="ARBA" id="ARBA00023163"/>
    </source>
</evidence>
<proteinExistence type="predicted"/>
<dbReference type="EMBL" id="FQZZ01000004">
    <property type="protein sequence ID" value="SHK32218.1"/>
    <property type="molecule type" value="Genomic_DNA"/>
</dbReference>
<name>A0A1H0HRD0_9RHOB</name>
<dbReference type="PROSITE" id="PS50995">
    <property type="entry name" value="HTH_MARR_2"/>
    <property type="match status" value="1"/>
</dbReference>
<dbReference type="Gene3D" id="1.10.10.10">
    <property type="entry name" value="Winged helix-like DNA-binding domain superfamily/Winged helix DNA-binding domain"/>
    <property type="match status" value="1"/>
</dbReference>
<evidence type="ECO:0000313" key="5">
    <source>
        <dbReference type="EMBL" id="SHK32218.1"/>
    </source>
</evidence>
<organism evidence="5 6">
    <name type="scientific">Lutimaribacter pacificus</name>
    <dbReference type="NCBI Taxonomy" id="391948"/>
    <lineage>
        <taxon>Bacteria</taxon>
        <taxon>Pseudomonadati</taxon>
        <taxon>Pseudomonadota</taxon>
        <taxon>Alphaproteobacteria</taxon>
        <taxon>Rhodobacterales</taxon>
        <taxon>Roseobacteraceae</taxon>
        <taxon>Lutimaribacter</taxon>
    </lineage>
</organism>
<dbReference type="Proteomes" id="UP000324252">
    <property type="component" value="Unassembled WGS sequence"/>
</dbReference>
<dbReference type="InterPro" id="IPR000835">
    <property type="entry name" value="HTH_MarR-typ"/>
</dbReference>
<evidence type="ECO:0000256" key="1">
    <source>
        <dbReference type="ARBA" id="ARBA00023015"/>
    </source>
</evidence>
<dbReference type="SMART" id="SM00347">
    <property type="entry name" value="HTH_MARR"/>
    <property type="match status" value="1"/>
</dbReference>
<gene>
    <name evidence="5" type="ORF">SAMN05444142_104321</name>
</gene>
<keyword evidence="3" id="KW-0804">Transcription</keyword>
<evidence type="ECO:0000256" key="2">
    <source>
        <dbReference type="ARBA" id="ARBA00023125"/>
    </source>
</evidence>
<dbReference type="InterPro" id="IPR036390">
    <property type="entry name" value="WH_DNA-bd_sf"/>
</dbReference>
<evidence type="ECO:0000313" key="6">
    <source>
        <dbReference type="Proteomes" id="UP000324252"/>
    </source>
</evidence>
<keyword evidence="1" id="KW-0805">Transcription regulation</keyword>
<protein>
    <submittedName>
        <fullName evidence="5">Transcriptional regulator, MarR family</fullName>
    </submittedName>
</protein>
<dbReference type="PANTHER" id="PTHR42756:SF1">
    <property type="entry name" value="TRANSCRIPTIONAL REPRESSOR OF EMRAB OPERON"/>
    <property type="match status" value="1"/>
</dbReference>
<reference evidence="5 6" key="1">
    <citation type="submission" date="2016-11" db="EMBL/GenBank/DDBJ databases">
        <authorList>
            <person name="Varghese N."/>
            <person name="Submissions S."/>
        </authorList>
    </citation>
    <scope>NUCLEOTIDE SEQUENCE [LARGE SCALE GENOMIC DNA]</scope>
    <source>
        <strain evidence="5 6">DSM 29620</strain>
    </source>
</reference>
<keyword evidence="2" id="KW-0238">DNA-binding</keyword>
<accession>A0A1H0HRD0</accession>
<evidence type="ECO:0000259" key="4">
    <source>
        <dbReference type="PROSITE" id="PS50995"/>
    </source>
</evidence>
<dbReference type="AlphaFoldDB" id="A0A1H0HRD0"/>
<dbReference type="OrthoDB" id="8906692at2"/>
<dbReference type="PRINTS" id="PR00598">
    <property type="entry name" value="HTHMARR"/>
</dbReference>
<dbReference type="SUPFAM" id="SSF46785">
    <property type="entry name" value="Winged helix' DNA-binding domain"/>
    <property type="match status" value="1"/>
</dbReference>
<dbReference type="GO" id="GO:0003677">
    <property type="term" value="F:DNA binding"/>
    <property type="evidence" value="ECO:0007669"/>
    <property type="project" value="UniProtKB-KW"/>
</dbReference>
<sequence>MQDSPAIEQDIEDRDEGFVSNYLLYLLAAASEAASAQFHARVRKTGLRVPEWRVLAWLHDRDGEMITRLARISLIEQSRLTKIIIQMEERGLVTRQGDAQDRRRVRVWLTDTGRSLSATLVEEARLHEARLLSILEGGDGARLKPALAALLETLDPESRE</sequence>
<dbReference type="GO" id="GO:0003700">
    <property type="term" value="F:DNA-binding transcription factor activity"/>
    <property type="evidence" value="ECO:0007669"/>
    <property type="project" value="InterPro"/>
</dbReference>
<keyword evidence="6" id="KW-1185">Reference proteome</keyword>
<dbReference type="PANTHER" id="PTHR42756">
    <property type="entry name" value="TRANSCRIPTIONAL REGULATOR, MARR"/>
    <property type="match status" value="1"/>
</dbReference>
<feature type="domain" description="HTH marR-type" evidence="4">
    <location>
        <begin position="20"/>
        <end position="152"/>
    </location>
</feature>
<dbReference type="RefSeq" id="WP_149788293.1">
    <property type="nucleotide sequence ID" value="NZ_FNIO01000004.1"/>
</dbReference>